<dbReference type="HOGENOM" id="CLU_084781_0_0_9"/>
<dbReference type="OrthoDB" id="3192at2"/>
<dbReference type="GO" id="GO:0016020">
    <property type="term" value="C:membrane"/>
    <property type="evidence" value="ECO:0007669"/>
    <property type="project" value="InterPro"/>
</dbReference>
<dbReference type="SUPFAM" id="SSF58104">
    <property type="entry name" value="Methyl-accepting chemotaxis protein (MCP) signaling domain"/>
    <property type="match status" value="1"/>
</dbReference>
<dbReference type="Pfam" id="PF00015">
    <property type="entry name" value="MCPsignal"/>
    <property type="match status" value="1"/>
</dbReference>
<dbReference type="Pfam" id="PF05651">
    <property type="entry name" value="Diacid_rec"/>
    <property type="match status" value="1"/>
</dbReference>
<dbReference type="KEGG" id="dai:Desaci_3506"/>
<evidence type="ECO:0000256" key="2">
    <source>
        <dbReference type="PROSITE-ProRule" id="PRU00284"/>
    </source>
</evidence>
<name>I4D9C0_DESAJ</name>
<dbReference type="Gene3D" id="1.10.287.950">
    <property type="entry name" value="Methyl-accepting chemotaxis protein"/>
    <property type="match status" value="1"/>
</dbReference>
<dbReference type="RefSeq" id="WP_014828382.1">
    <property type="nucleotide sequence ID" value="NC_018068.1"/>
</dbReference>
<dbReference type="PANTHER" id="PTHR32089:SF112">
    <property type="entry name" value="LYSOZYME-LIKE PROTEIN-RELATED"/>
    <property type="match status" value="1"/>
</dbReference>
<dbReference type="InterPro" id="IPR004089">
    <property type="entry name" value="MCPsignal_dom"/>
</dbReference>
<dbReference type="InterPro" id="IPR008599">
    <property type="entry name" value="Diacid_rec"/>
</dbReference>
<keyword evidence="5" id="KW-1185">Reference proteome</keyword>
<reference evidence="4 5" key="1">
    <citation type="journal article" date="2012" name="J. Bacteriol.">
        <title>Complete genome sequences of Desulfosporosinus orientis DSM765T, Desulfosporosinus youngiae DSM17734T, Desulfosporosinus meridiei DSM13257T, and Desulfosporosinus acidiphilus DSM22704T.</title>
        <authorList>
            <person name="Pester M."/>
            <person name="Brambilla E."/>
            <person name="Alazard D."/>
            <person name="Rattei T."/>
            <person name="Weinmaier T."/>
            <person name="Han J."/>
            <person name="Lucas S."/>
            <person name="Lapidus A."/>
            <person name="Cheng J.F."/>
            <person name="Goodwin L."/>
            <person name="Pitluck S."/>
            <person name="Peters L."/>
            <person name="Ovchinnikova G."/>
            <person name="Teshima H."/>
            <person name="Detter J.C."/>
            <person name="Han C.S."/>
            <person name="Tapia R."/>
            <person name="Land M.L."/>
            <person name="Hauser L."/>
            <person name="Kyrpides N.C."/>
            <person name="Ivanova N.N."/>
            <person name="Pagani I."/>
            <person name="Huntmann M."/>
            <person name="Wei C.L."/>
            <person name="Davenport K.W."/>
            <person name="Daligault H."/>
            <person name="Chain P.S."/>
            <person name="Chen A."/>
            <person name="Mavromatis K."/>
            <person name="Markowitz V."/>
            <person name="Szeto E."/>
            <person name="Mikhailova N."/>
            <person name="Pati A."/>
            <person name="Wagner M."/>
            <person name="Woyke T."/>
            <person name="Ollivier B."/>
            <person name="Klenk H.P."/>
            <person name="Spring S."/>
            <person name="Loy A."/>
        </authorList>
    </citation>
    <scope>NUCLEOTIDE SEQUENCE [LARGE SCALE GENOMIC DNA]</scope>
    <source>
        <strain evidence="5">DSM 22704 / JCM 16185 / SJ4</strain>
    </source>
</reference>
<dbReference type="eggNOG" id="COG0840">
    <property type="taxonomic scope" value="Bacteria"/>
</dbReference>
<sequence length="287" mass="31060">MERGLSTNIAQNIVELVYQTSGFHAIVCDATGTIIADSANKRIEVKHRGSQEILSSDRNYIEITEEEEIASSGQMKEGYNGAIESQGIKIGTFGIAGRLEIVRPVAKVAVGMIVLLIKDEELKEVIRDQVQILSSAVEQAASSVQQTAASSQEVASISQVIAQEAKEGENQLQSTTMMLELIHKVAKQTNLLGLNAAIEAARAGENGRGFSVVAEEVRKLAEESNRSANEIKNTLMVFQTIIQKIVESSLRNSSITQEQAKANQEIAHMIDGVVQVSENLKSLAVNN</sequence>
<dbReference type="GO" id="GO:0007165">
    <property type="term" value="P:signal transduction"/>
    <property type="evidence" value="ECO:0007669"/>
    <property type="project" value="UniProtKB-KW"/>
</dbReference>
<feature type="domain" description="Methyl-accepting transducer" evidence="3">
    <location>
        <begin position="126"/>
        <end position="287"/>
    </location>
</feature>
<dbReference type="STRING" id="646529.Desaci_3506"/>
<dbReference type="EMBL" id="CP003639">
    <property type="protein sequence ID" value="AFM42394.1"/>
    <property type="molecule type" value="Genomic_DNA"/>
</dbReference>
<dbReference type="Proteomes" id="UP000002892">
    <property type="component" value="Chromosome"/>
</dbReference>
<keyword evidence="1 2" id="KW-0807">Transducer</keyword>
<proteinExistence type="predicted"/>
<dbReference type="AlphaFoldDB" id="I4D9C0"/>
<evidence type="ECO:0000313" key="4">
    <source>
        <dbReference type="EMBL" id="AFM42394.1"/>
    </source>
</evidence>
<organism evidence="4 5">
    <name type="scientific">Desulfosporosinus acidiphilus (strain DSM 22704 / JCM 16185 / SJ4)</name>
    <dbReference type="NCBI Taxonomy" id="646529"/>
    <lineage>
        <taxon>Bacteria</taxon>
        <taxon>Bacillati</taxon>
        <taxon>Bacillota</taxon>
        <taxon>Clostridia</taxon>
        <taxon>Eubacteriales</taxon>
        <taxon>Desulfitobacteriaceae</taxon>
        <taxon>Desulfosporosinus</taxon>
    </lineage>
</organism>
<dbReference type="PROSITE" id="PS50111">
    <property type="entry name" value="CHEMOTAXIS_TRANSDUC_2"/>
    <property type="match status" value="1"/>
</dbReference>
<evidence type="ECO:0000313" key="5">
    <source>
        <dbReference type="Proteomes" id="UP000002892"/>
    </source>
</evidence>
<evidence type="ECO:0000259" key="3">
    <source>
        <dbReference type="PROSITE" id="PS50111"/>
    </source>
</evidence>
<protein>
    <submittedName>
        <fullName evidence="4">Methyl-accepting chemotaxis protein</fullName>
    </submittedName>
</protein>
<accession>I4D9C0</accession>
<dbReference type="PANTHER" id="PTHR32089">
    <property type="entry name" value="METHYL-ACCEPTING CHEMOTAXIS PROTEIN MCPB"/>
    <property type="match status" value="1"/>
</dbReference>
<dbReference type="SMART" id="SM00283">
    <property type="entry name" value="MA"/>
    <property type="match status" value="1"/>
</dbReference>
<evidence type="ECO:0000256" key="1">
    <source>
        <dbReference type="ARBA" id="ARBA00023224"/>
    </source>
</evidence>
<gene>
    <name evidence="4" type="ordered locus">Desaci_3506</name>
</gene>